<feature type="chain" id="PRO_5044577750" description="Transferrin-binding protein B C-lobe/N-lobe beta barrel domain-containing protein" evidence="1">
    <location>
        <begin position="26"/>
        <end position="254"/>
    </location>
</feature>
<feature type="domain" description="HphA N-terminal heme-binding" evidence="2">
    <location>
        <begin position="23"/>
        <end position="128"/>
    </location>
</feature>
<evidence type="ECO:0000313" key="4">
    <source>
        <dbReference type="EMBL" id="AYV48690.1"/>
    </source>
</evidence>
<dbReference type="InterPro" id="IPR054535">
    <property type="entry name" value="HphA_N"/>
</dbReference>
<sequence length="254" mass="24898">MHRSTFKTLILASVTAVALAGVAHAGIVGESTDETHLKVGASVINAGPHTAGKAGVSVASIGLSAYVDFQGLSASAPPSGGVSTINNPSTAPGSHNGMGVFNFAKVSTGDLWFGEWSDTANANDGTHTVYYVGDDTGATAGSGTASYTVKGLSDYATNGILEGTFNADFTAGTLGGYVQSATTGYKVDIGSVGISGLTIASTTANATATQGASTLASGGEVSGKFFGANAAALAGLVTFGGNSVYDTAFGGTKN</sequence>
<dbReference type="SUPFAM" id="SSF56925">
    <property type="entry name" value="OMPA-like"/>
    <property type="match status" value="1"/>
</dbReference>
<evidence type="ECO:0000259" key="3">
    <source>
        <dbReference type="Pfam" id="PF22829"/>
    </source>
</evidence>
<gene>
    <name evidence="4" type="ORF">C1707_21845</name>
    <name evidence="5" type="ORF">CFHF_17005</name>
</gene>
<evidence type="ECO:0000313" key="7">
    <source>
        <dbReference type="Proteomes" id="UP000281192"/>
    </source>
</evidence>
<reference evidence="5 6" key="1">
    <citation type="submission" date="2017-12" db="EMBL/GenBank/DDBJ databases">
        <title>The genome sequence of Caulobacter flavus CGMCC1 15093.</title>
        <authorList>
            <person name="Gao J."/>
            <person name="Mao X."/>
            <person name="Sun J."/>
        </authorList>
    </citation>
    <scope>NUCLEOTIDE SEQUENCE [LARGE SCALE GENOMIC DNA]</scope>
    <source>
        <strain evidence="5 6">CGMCC1 15093</strain>
    </source>
</reference>
<evidence type="ECO:0000256" key="1">
    <source>
        <dbReference type="SAM" id="SignalP"/>
    </source>
</evidence>
<dbReference type="AlphaFoldDB" id="A0A2N5CQF8"/>
<feature type="domain" description="HphA C-terminal" evidence="3">
    <location>
        <begin position="140"/>
        <end position="253"/>
    </location>
</feature>
<evidence type="ECO:0000313" key="5">
    <source>
        <dbReference type="EMBL" id="PLR10221.1"/>
    </source>
</evidence>
<proteinExistence type="predicted"/>
<dbReference type="Proteomes" id="UP000281192">
    <property type="component" value="Chromosome"/>
</dbReference>
<protein>
    <recommendedName>
        <fullName evidence="8">Transferrin-binding protein B C-lobe/N-lobe beta barrel domain-containing protein</fullName>
    </recommendedName>
</protein>
<dbReference type="RefSeq" id="WP_101714186.1">
    <property type="nucleotide sequence ID" value="NZ_CP026100.1"/>
</dbReference>
<feature type="signal peptide" evidence="1">
    <location>
        <begin position="1"/>
        <end position="25"/>
    </location>
</feature>
<dbReference type="InterPro" id="IPR011250">
    <property type="entry name" value="OMP/PagP_B-barrel"/>
</dbReference>
<dbReference type="Pfam" id="PF22829">
    <property type="entry name" value="HphA_C"/>
    <property type="match status" value="1"/>
</dbReference>
<dbReference type="Proteomes" id="UP000234483">
    <property type="component" value="Unassembled WGS sequence"/>
</dbReference>
<dbReference type="InterPro" id="IPR054843">
    <property type="entry name" value="Slam_hemophilin_C"/>
</dbReference>
<name>A0A2N5CQF8_9CAUL</name>
<dbReference type="KEGG" id="cfh:C1707_21845"/>
<keyword evidence="1" id="KW-0732">Signal</keyword>
<organism evidence="5 6">
    <name type="scientific">Caulobacter flavus</name>
    <dbReference type="NCBI Taxonomy" id="1679497"/>
    <lineage>
        <taxon>Bacteria</taxon>
        <taxon>Pseudomonadati</taxon>
        <taxon>Pseudomonadota</taxon>
        <taxon>Alphaproteobacteria</taxon>
        <taxon>Caulobacterales</taxon>
        <taxon>Caulobacteraceae</taxon>
        <taxon>Caulobacter</taxon>
    </lineage>
</organism>
<dbReference type="EMBL" id="PJRQ01000038">
    <property type="protein sequence ID" value="PLR10221.1"/>
    <property type="molecule type" value="Genomic_DNA"/>
</dbReference>
<dbReference type="OrthoDB" id="8607327at2"/>
<evidence type="ECO:0000313" key="6">
    <source>
        <dbReference type="Proteomes" id="UP000234483"/>
    </source>
</evidence>
<evidence type="ECO:0008006" key="8">
    <source>
        <dbReference type="Google" id="ProtNLM"/>
    </source>
</evidence>
<dbReference type="Gene3D" id="2.40.160.90">
    <property type="match status" value="1"/>
</dbReference>
<dbReference type="Pfam" id="PF22828">
    <property type="entry name" value="HphA_N"/>
    <property type="match status" value="1"/>
</dbReference>
<dbReference type="NCBIfam" id="NF041636">
    <property type="entry name" value="slam_lipo"/>
    <property type="match status" value="1"/>
</dbReference>
<dbReference type="EMBL" id="CP026100">
    <property type="protein sequence ID" value="AYV48690.1"/>
    <property type="molecule type" value="Genomic_DNA"/>
</dbReference>
<accession>A0A2N5CQF8</accession>
<evidence type="ECO:0000259" key="2">
    <source>
        <dbReference type="Pfam" id="PF22828"/>
    </source>
</evidence>
<keyword evidence="7" id="KW-1185">Reference proteome</keyword>
<reference evidence="4 7" key="2">
    <citation type="submission" date="2018-01" db="EMBL/GenBank/DDBJ databases">
        <title>Complete genome sequence of Caulobacter flavus RHGG3.</title>
        <authorList>
            <person name="Yang E."/>
        </authorList>
    </citation>
    <scope>NUCLEOTIDE SEQUENCE [LARGE SCALE GENOMIC DNA]</scope>
    <source>
        <strain evidence="4 7">RHGG3</strain>
    </source>
</reference>
<dbReference type="InterPro" id="IPR054536">
    <property type="entry name" value="HphA_C"/>
</dbReference>